<feature type="transmembrane region" description="Helical" evidence="3">
    <location>
        <begin position="21"/>
        <end position="43"/>
    </location>
</feature>
<evidence type="ECO:0000256" key="1">
    <source>
        <dbReference type="ARBA" id="ARBA00009199"/>
    </source>
</evidence>
<organism evidence="5 6">
    <name type="scientific">Carnobacterium divergens DSM 20623</name>
    <dbReference type="NCBI Taxonomy" id="1449336"/>
    <lineage>
        <taxon>Bacteria</taxon>
        <taxon>Bacillati</taxon>
        <taxon>Bacillota</taxon>
        <taxon>Bacilli</taxon>
        <taxon>Lactobacillales</taxon>
        <taxon>Carnobacteriaceae</taxon>
        <taxon>Carnobacterium</taxon>
    </lineage>
</organism>
<dbReference type="AlphaFoldDB" id="A0A0R2I4Q8"/>
<proteinExistence type="inferred from homology"/>
<keyword evidence="6" id="KW-1185">Reference proteome</keyword>
<gene>
    <name evidence="5" type="ORF">IV74_GL000797</name>
</gene>
<dbReference type="GO" id="GO:0003824">
    <property type="term" value="F:catalytic activity"/>
    <property type="evidence" value="ECO:0007669"/>
    <property type="project" value="InterPro"/>
</dbReference>
<dbReference type="Gene3D" id="3.90.1300.10">
    <property type="entry name" value="Amidase signature (AS) domain"/>
    <property type="match status" value="1"/>
</dbReference>
<sequence>MDTLQKKISFIKESKQVNTKFFKKTIQLVGISVGIFIGAWLPFDSSSAATAPEQTTFLLEQSSENSPFLPSSDSTLQQLYTHSSALELANMVRTKQVSSAELVAVALQQVRQENPQLNAVITLRETAALKEANELEDHGQPFLGVPLLLKGLGQTLKGESNTNGLIFSKDQLAGGTSSFVKGLQEAGFILIGQTNFPELGYKNITDSPLYGPTHNPWNHAYQAGGSSGGAGASVAAGMVPIASGSDAGGSIRIPASWTGTIGLKPSRGVLIGNSAAERGQAVHFALTKTMQDTETLFHALKIPERLQTDPTPLKNLKIGYSTKSPVGTPVSSEAIQAVENAVTFLRTQGFEVEEVNNPIDGVALMKNYYTIASSSASIANFLANQKLKRNLIIEDVDLLTWALYQTGTTITKEQVNAAWEENGRMAALMGEFHQTYPLFLTPTTAWPAPKVGDSLLTAEHVEKMNHITDLSAEERQQLIYDQWLPALTLSPFTQQMNLTGEAAISLPTHLTAEGLPLGIQFNAAKGQDERLIQMGKLFEEEGQFKQTVSPDNSKEDHEESQTTTTTPAIELPVDPPVEEVPAANLAPIAPLEALPAGSNPESTERVSIKTKDTPLSTETRLPKTHEKEFLFDPILLGLLFIFSSLYCLKKEPELN</sequence>
<dbReference type="eggNOG" id="COG0154">
    <property type="taxonomic scope" value="Bacteria"/>
</dbReference>
<dbReference type="PATRIC" id="fig|1449336.4.peg.812"/>
<comment type="caution">
    <text evidence="5">The sequence shown here is derived from an EMBL/GenBank/DDBJ whole genome shotgun (WGS) entry which is preliminary data.</text>
</comment>
<reference evidence="5 6" key="1">
    <citation type="journal article" date="2015" name="Genome Announc.">
        <title>Expanding the biotechnology potential of lactobacilli through comparative genomics of 213 strains and associated genera.</title>
        <authorList>
            <person name="Sun Z."/>
            <person name="Harris H.M."/>
            <person name="McCann A."/>
            <person name="Guo C."/>
            <person name="Argimon S."/>
            <person name="Zhang W."/>
            <person name="Yang X."/>
            <person name="Jeffery I.B."/>
            <person name="Cooney J.C."/>
            <person name="Kagawa T.F."/>
            <person name="Liu W."/>
            <person name="Song Y."/>
            <person name="Salvetti E."/>
            <person name="Wrobel A."/>
            <person name="Rasinkangas P."/>
            <person name="Parkhill J."/>
            <person name="Rea M.C."/>
            <person name="O'Sullivan O."/>
            <person name="Ritari J."/>
            <person name="Douillard F.P."/>
            <person name="Paul Ross R."/>
            <person name="Yang R."/>
            <person name="Briner A.E."/>
            <person name="Felis G.E."/>
            <person name="de Vos W.M."/>
            <person name="Barrangou R."/>
            <person name="Klaenhammer T.R."/>
            <person name="Caufield P.W."/>
            <person name="Cui Y."/>
            <person name="Zhang H."/>
            <person name="O'Toole P.W."/>
        </authorList>
    </citation>
    <scope>NUCLEOTIDE SEQUENCE [LARGE SCALE GENOMIC DNA]</scope>
    <source>
        <strain evidence="5 6">DSM 20623</strain>
    </source>
</reference>
<comment type="similarity">
    <text evidence="1">Belongs to the amidase family.</text>
</comment>
<feature type="compositionally biased region" description="Basic and acidic residues" evidence="2">
    <location>
        <begin position="602"/>
        <end position="612"/>
    </location>
</feature>
<dbReference type="InterPro" id="IPR023631">
    <property type="entry name" value="Amidase_dom"/>
</dbReference>
<dbReference type="InterPro" id="IPR036928">
    <property type="entry name" value="AS_sf"/>
</dbReference>
<dbReference type="PROSITE" id="PS00571">
    <property type="entry name" value="AMIDASES"/>
    <property type="match status" value="1"/>
</dbReference>
<dbReference type="SUPFAM" id="SSF75304">
    <property type="entry name" value="Amidase signature (AS) enzymes"/>
    <property type="match status" value="1"/>
</dbReference>
<keyword evidence="3" id="KW-0812">Transmembrane</keyword>
<dbReference type="InterPro" id="IPR020556">
    <property type="entry name" value="Amidase_CS"/>
</dbReference>
<accession>A0A0R2I4Q8</accession>
<name>A0A0R2I4Q8_CARDV</name>
<protein>
    <submittedName>
        <fullName evidence="5">Amidase</fullName>
    </submittedName>
</protein>
<dbReference type="PANTHER" id="PTHR11895">
    <property type="entry name" value="TRANSAMIDASE"/>
    <property type="match status" value="1"/>
</dbReference>
<feature type="region of interest" description="Disordered" evidence="2">
    <location>
        <begin position="592"/>
        <end position="618"/>
    </location>
</feature>
<evidence type="ECO:0000256" key="2">
    <source>
        <dbReference type="SAM" id="MobiDB-lite"/>
    </source>
</evidence>
<dbReference type="Pfam" id="PF01425">
    <property type="entry name" value="Amidase"/>
    <property type="match status" value="1"/>
</dbReference>
<evidence type="ECO:0000313" key="5">
    <source>
        <dbReference type="EMBL" id="KRN56788.1"/>
    </source>
</evidence>
<evidence type="ECO:0000313" key="6">
    <source>
        <dbReference type="Proteomes" id="UP000051658"/>
    </source>
</evidence>
<evidence type="ECO:0000259" key="4">
    <source>
        <dbReference type="Pfam" id="PF01425"/>
    </source>
</evidence>
<dbReference type="PANTHER" id="PTHR11895:SF7">
    <property type="entry name" value="GLUTAMYL-TRNA(GLN) AMIDOTRANSFERASE SUBUNIT A, MITOCHONDRIAL"/>
    <property type="match status" value="1"/>
</dbReference>
<keyword evidence="3" id="KW-0472">Membrane</keyword>
<feature type="domain" description="Amidase" evidence="4">
    <location>
        <begin position="101"/>
        <end position="531"/>
    </location>
</feature>
<dbReference type="Proteomes" id="UP000051658">
    <property type="component" value="Unassembled WGS sequence"/>
</dbReference>
<dbReference type="InterPro" id="IPR000120">
    <property type="entry name" value="Amidase"/>
</dbReference>
<feature type="region of interest" description="Disordered" evidence="2">
    <location>
        <begin position="544"/>
        <end position="572"/>
    </location>
</feature>
<keyword evidence="3" id="KW-1133">Transmembrane helix</keyword>
<evidence type="ECO:0000256" key="3">
    <source>
        <dbReference type="SAM" id="Phobius"/>
    </source>
</evidence>
<dbReference type="EMBL" id="JQBS01000018">
    <property type="protein sequence ID" value="KRN56788.1"/>
    <property type="molecule type" value="Genomic_DNA"/>
</dbReference>